<dbReference type="Proteomes" id="UP000385207">
    <property type="component" value="Unassembled WGS sequence"/>
</dbReference>
<sequence>MQITSSVITQLPDCMDSLEIWILAVPSASNVSEKGYPVDVTLECFRPMTVEFISLPLSCFAFAGASAWASSAALLPEDEQPAIHSMTAAQRISLFITFHLFYREHNMNAGLILDRQQADTIMNHDKLNSTTLYNAEKCKIFSTIKTDTPPARHPAAERFLFIRYISSSAWLSSVSASSPSAG</sequence>
<dbReference type="EMBL" id="CABVII010000018">
    <property type="protein sequence ID" value="VVP21640.1"/>
    <property type="molecule type" value="Genomic_DNA"/>
</dbReference>
<name>A0A5E7MAE8_PSEFL</name>
<reference evidence="1 2" key="1">
    <citation type="submission" date="2019-09" db="EMBL/GenBank/DDBJ databases">
        <authorList>
            <person name="Chandra G."/>
            <person name="Truman W A."/>
        </authorList>
    </citation>
    <scope>NUCLEOTIDE SEQUENCE [LARGE SCALE GENOMIC DNA]</scope>
    <source>
        <strain evidence="1">PS862</strain>
    </source>
</reference>
<evidence type="ECO:0000313" key="2">
    <source>
        <dbReference type="Proteomes" id="UP000385207"/>
    </source>
</evidence>
<protein>
    <submittedName>
        <fullName evidence="1">Uncharacterized protein</fullName>
    </submittedName>
</protein>
<evidence type="ECO:0000313" key="1">
    <source>
        <dbReference type="EMBL" id="VVP21640.1"/>
    </source>
</evidence>
<proteinExistence type="predicted"/>
<dbReference type="AlphaFoldDB" id="A0A5E7MAE8"/>
<accession>A0A5E7MAE8</accession>
<gene>
    <name evidence="1" type="ORF">PS862_03886</name>
</gene>
<organism evidence="1 2">
    <name type="scientific">Pseudomonas fluorescens</name>
    <dbReference type="NCBI Taxonomy" id="294"/>
    <lineage>
        <taxon>Bacteria</taxon>
        <taxon>Pseudomonadati</taxon>
        <taxon>Pseudomonadota</taxon>
        <taxon>Gammaproteobacteria</taxon>
        <taxon>Pseudomonadales</taxon>
        <taxon>Pseudomonadaceae</taxon>
        <taxon>Pseudomonas</taxon>
    </lineage>
</organism>